<evidence type="ECO:0000256" key="6">
    <source>
        <dbReference type="ARBA" id="ARBA00023136"/>
    </source>
</evidence>
<keyword evidence="3" id="KW-1003">Cell membrane</keyword>
<dbReference type="RefSeq" id="WP_010785740.1">
    <property type="nucleotide sequence ID" value="NZ_CP009158.1"/>
</dbReference>
<evidence type="ECO:0000256" key="3">
    <source>
        <dbReference type="ARBA" id="ARBA00022475"/>
    </source>
</evidence>
<dbReference type="Proteomes" id="UP000509790">
    <property type="component" value="Chromosome"/>
</dbReference>
<proteinExistence type="inferred from homology"/>
<dbReference type="FunFam" id="1.10.3720.10:FF:000003">
    <property type="entry name" value="Aliphatic sulfonate ABC transporter permease"/>
    <property type="match status" value="1"/>
</dbReference>
<dbReference type="PANTHER" id="PTHR30151">
    <property type="entry name" value="ALKANE SULFONATE ABC TRANSPORTER-RELATED, MEMBRANE SUBUNIT"/>
    <property type="match status" value="1"/>
</dbReference>
<keyword evidence="6 7" id="KW-0472">Membrane</keyword>
<comment type="subcellular location">
    <subcellularLocation>
        <location evidence="1 7">Cell membrane</location>
        <topology evidence="1 7">Multi-pass membrane protein</topology>
    </subcellularLocation>
</comment>
<dbReference type="InterPro" id="IPR000515">
    <property type="entry name" value="MetI-like"/>
</dbReference>
<evidence type="ECO:0000256" key="4">
    <source>
        <dbReference type="ARBA" id="ARBA00022692"/>
    </source>
</evidence>
<dbReference type="KEGG" id="hpas:JL26_04805"/>
<comment type="similarity">
    <text evidence="7">Belongs to the binding-protein-dependent transport system permease family.</text>
</comment>
<keyword evidence="4 7" id="KW-0812">Transmembrane</keyword>
<dbReference type="GO" id="GO:0042918">
    <property type="term" value="P:alkanesulfonate transmembrane transport"/>
    <property type="evidence" value="ECO:0007669"/>
    <property type="project" value="UniProtKB-ARBA"/>
</dbReference>
<dbReference type="GO" id="GO:0010438">
    <property type="term" value="P:cellular response to sulfur starvation"/>
    <property type="evidence" value="ECO:0007669"/>
    <property type="project" value="TreeGrafter"/>
</dbReference>
<name>A0A6I5WLR7_GLAPU</name>
<dbReference type="PANTHER" id="PTHR30151:SF25">
    <property type="entry name" value="TAURINE TRANSPORT SYSTEM PERMEASE PROTEIN TAUC"/>
    <property type="match status" value="1"/>
</dbReference>
<feature type="transmembrane region" description="Helical" evidence="7">
    <location>
        <begin position="123"/>
        <end position="143"/>
    </location>
</feature>
<evidence type="ECO:0000313" key="8">
    <source>
        <dbReference type="EMBL" id="QKY73170.1"/>
    </source>
</evidence>
<dbReference type="CDD" id="cd06261">
    <property type="entry name" value="TM_PBP2"/>
    <property type="match status" value="1"/>
</dbReference>
<organism evidence="8 9">
    <name type="scientific">Glaesserella parasuis</name>
    <name type="common">Haemophilus parasuis</name>
    <dbReference type="NCBI Taxonomy" id="738"/>
    <lineage>
        <taxon>Bacteria</taxon>
        <taxon>Pseudomonadati</taxon>
        <taxon>Pseudomonadota</taxon>
        <taxon>Gammaproteobacteria</taxon>
        <taxon>Pasteurellales</taxon>
        <taxon>Pasteurellaceae</taxon>
        <taxon>Glaesserella</taxon>
    </lineage>
</organism>
<dbReference type="InterPro" id="IPR035906">
    <property type="entry name" value="MetI-like_sf"/>
</dbReference>
<evidence type="ECO:0000313" key="9">
    <source>
        <dbReference type="Proteomes" id="UP000509790"/>
    </source>
</evidence>
<dbReference type="Gene3D" id="1.10.3720.10">
    <property type="entry name" value="MetI-like"/>
    <property type="match status" value="1"/>
</dbReference>
<accession>A0A6I5WLR7</accession>
<keyword evidence="5 7" id="KW-1133">Transmembrane helix</keyword>
<evidence type="ECO:0000256" key="5">
    <source>
        <dbReference type="ARBA" id="ARBA00022989"/>
    </source>
</evidence>
<feature type="transmembrane region" description="Helical" evidence="7">
    <location>
        <begin position="187"/>
        <end position="209"/>
    </location>
</feature>
<feature type="transmembrane region" description="Helical" evidence="7">
    <location>
        <begin position="216"/>
        <end position="234"/>
    </location>
</feature>
<dbReference type="GO" id="GO:0005886">
    <property type="term" value="C:plasma membrane"/>
    <property type="evidence" value="ECO:0007669"/>
    <property type="project" value="UniProtKB-SubCell"/>
</dbReference>
<reference evidence="8 9" key="1">
    <citation type="submission" date="2019-06" db="EMBL/GenBank/DDBJ databases">
        <title>Complete genome sequence of Haemophilus parasuis HPS412.</title>
        <authorList>
            <person name="Yang S."/>
            <person name="Huang C."/>
        </authorList>
    </citation>
    <scope>NUCLEOTIDE SEQUENCE [LARGE SCALE GENOMIC DNA]</scope>
    <source>
        <strain evidence="8 9">HPS412</strain>
    </source>
</reference>
<gene>
    <name evidence="8" type="ORF">FLK62_07910</name>
</gene>
<protein>
    <submittedName>
        <fullName evidence="8">ABC transporter permease</fullName>
    </submittedName>
</protein>
<feature type="transmembrane region" description="Helical" evidence="7">
    <location>
        <begin position="65"/>
        <end position="85"/>
    </location>
</feature>
<dbReference type="Pfam" id="PF00528">
    <property type="entry name" value="BPD_transp_1"/>
    <property type="match status" value="1"/>
</dbReference>
<evidence type="ECO:0000256" key="1">
    <source>
        <dbReference type="ARBA" id="ARBA00004651"/>
    </source>
</evidence>
<evidence type="ECO:0000256" key="7">
    <source>
        <dbReference type="RuleBase" id="RU363032"/>
    </source>
</evidence>
<keyword evidence="2 7" id="KW-0813">Transport</keyword>
<dbReference type="KEGG" id="hpak:JT17_02350"/>
<evidence type="ECO:0000256" key="2">
    <source>
        <dbReference type="ARBA" id="ARBA00022448"/>
    </source>
</evidence>
<dbReference type="OMA" id="TRWETLC"/>
<sequence length="245" mass="26757">MKRNYLYGFTGLISLVLFWQAGTLLLAQHIQIATDLSPLQTLNSLYALSISGEIFPHIWASVQRIIVGLTVALLCGIPLGLALGLSKTLEMCCTPAFQFLRMISPLSWMPIVVMFLGVGDLPVYFLIAFAAIWSLILSTASGVKSIDPQWFLLSRSLAASKRETLCHIIVPAITGHILTGLRVSLGIAWVVLVPCEMLGVNEGLGYFILDTRDRLAYSELMAAVIVIGLIGWGLDSLLRLGIRTK</sequence>
<dbReference type="SUPFAM" id="SSF161098">
    <property type="entry name" value="MetI-like"/>
    <property type="match status" value="1"/>
</dbReference>
<dbReference type="PROSITE" id="PS50928">
    <property type="entry name" value="ABC_TM1"/>
    <property type="match status" value="1"/>
</dbReference>
<dbReference type="AlphaFoldDB" id="A0A6I5WLR7"/>
<dbReference type="EMBL" id="CP041334">
    <property type="protein sequence ID" value="QKY73170.1"/>
    <property type="molecule type" value="Genomic_DNA"/>
</dbReference>
<feature type="transmembrane region" description="Helical" evidence="7">
    <location>
        <begin position="97"/>
        <end position="117"/>
    </location>
</feature>